<evidence type="ECO:0000256" key="1">
    <source>
        <dbReference type="SAM" id="MobiDB-lite"/>
    </source>
</evidence>
<keyword evidence="2" id="KW-0560">Oxidoreductase</keyword>
<accession>A0A518AQ92</accession>
<dbReference type="Pfam" id="PF05721">
    <property type="entry name" value="PhyH"/>
    <property type="match status" value="1"/>
</dbReference>
<dbReference type="SUPFAM" id="SSF51197">
    <property type="entry name" value="Clavaminate synthase-like"/>
    <property type="match status" value="1"/>
</dbReference>
<dbReference type="Gene3D" id="2.60.120.620">
    <property type="entry name" value="q2cbj1_9rhob like domain"/>
    <property type="match status" value="1"/>
</dbReference>
<dbReference type="OrthoDB" id="9814777at2"/>
<dbReference type="PANTHER" id="PTHR20883:SF46">
    <property type="entry name" value="PHYTANOYL-COA HYDROXYLASE"/>
    <property type="match status" value="1"/>
</dbReference>
<dbReference type="RefSeq" id="WP_145247686.1">
    <property type="nucleotide sequence ID" value="NZ_CP036278.1"/>
</dbReference>
<keyword evidence="3" id="KW-1185">Reference proteome</keyword>
<organism evidence="2 3">
    <name type="scientific">Aeoliella mucimassa</name>
    <dbReference type="NCBI Taxonomy" id="2527972"/>
    <lineage>
        <taxon>Bacteria</taxon>
        <taxon>Pseudomonadati</taxon>
        <taxon>Planctomycetota</taxon>
        <taxon>Planctomycetia</taxon>
        <taxon>Pirellulales</taxon>
        <taxon>Lacipirellulaceae</taxon>
        <taxon>Aeoliella</taxon>
    </lineage>
</organism>
<dbReference type="EC" id="1.14.11.35" evidence="2"/>
<protein>
    <submittedName>
        <fullName evidence="2">1-deoxypentalenic acid 11-beta-hydroxylase</fullName>
        <ecNumber evidence="2">1.14.11.35</ecNumber>
    </submittedName>
</protein>
<evidence type="ECO:0000313" key="3">
    <source>
        <dbReference type="Proteomes" id="UP000315750"/>
    </source>
</evidence>
<name>A0A518AQ92_9BACT</name>
<dbReference type="PANTHER" id="PTHR20883">
    <property type="entry name" value="PHYTANOYL-COA DIOXYGENASE DOMAIN CONTAINING 1"/>
    <property type="match status" value="1"/>
</dbReference>
<feature type="region of interest" description="Disordered" evidence="1">
    <location>
        <begin position="226"/>
        <end position="249"/>
    </location>
</feature>
<sequence length="249" mass="28329">MSDKLRQAFAEDGYLLLQDFLSPEELSLLQQNLARYISDVVPTLPPSEAFYQIPGQQDSLRQLQRMDRDSFFKDYCSHPRWMELATTLLGEPMLPGKPEWFNKLPGGHATPPHQDNYYFQLDPPQVLTMWLALDDIDQENGGLRYVPGSHRKGRRPHHTTEVVGFSQGIADYSPDDSSKEELVIMRPGDLLVHHGETIHRADSNRSTSRQRRAFAMVFQAVSCQQNNAGRADHESNLARQHKKAGMATT</sequence>
<dbReference type="InterPro" id="IPR008775">
    <property type="entry name" value="Phytyl_CoA_dOase-like"/>
</dbReference>
<evidence type="ECO:0000313" key="2">
    <source>
        <dbReference type="EMBL" id="QDU56888.1"/>
    </source>
</evidence>
<feature type="compositionally biased region" description="Basic residues" evidence="1">
    <location>
        <begin position="239"/>
        <end position="249"/>
    </location>
</feature>
<dbReference type="KEGG" id="amuc:Pan181_31000"/>
<dbReference type="EMBL" id="CP036278">
    <property type="protein sequence ID" value="QDU56888.1"/>
    <property type="molecule type" value="Genomic_DNA"/>
</dbReference>
<dbReference type="GO" id="GO:0016706">
    <property type="term" value="F:2-oxoglutarate-dependent dioxygenase activity"/>
    <property type="evidence" value="ECO:0007669"/>
    <property type="project" value="UniProtKB-ARBA"/>
</dbReference>
<gene>
    <name evidence="2" type="primary">ptlH</name>
    <name evidence="2" type="ORF">Pan181_31000</name>
</gene>
<dbReference type="Proteomes" id="UP000315750">
    <property type="component" value="Chromosome"/>
</dbReference>
<reference evidence="2 3" key="1">
    <citation type="submission" date="2019-02" db="EMBL/GenBank/DDBJ databases">
        <title>Deep-cultivation of Planctomycetes and their phenomic and genomic characterization uncovers novel biology.</title>
        <authorList>
            <person name="Wiegand S."/>
            <person name="Jogler M."/>
            <person name="Boedeker C."/>
            <person name="Pinto D."/>
            <person name="Vollmers J."/>
            <person name="Rivas-Marin E."/>
            <person name="Kohn T."/>
            <person name="Peeters S.H."/>
            <person name="Heuer A."/>
            <person name="Rast P."/>
            <person name="Oberbeckmann S."/>
            <person name="Bunk B."/>
            <person name="Jeske O."/>
            <person name="Meyerdierks A."/>
            <person name="Storesund J.E."/>
            <person name="Kallscheuer N."/>
            <person name="Luecker S."/>
            <person name="Lage O.M."/>
            <person name="Pohl T."/>
            <person name="Merkel B.J."/>
            <person name="Hornburger P."/>
            <person name="Mueller R.-W."/>
            <person name="Bruemmer F."/>
            <person name="Labrenz M."/>
            <person name="Spormann A.M."/>
            <person name="Op den Camp H."/>
            <person name="Overmann J."/>
            <person name="Amann R."/>
            <person name="Jetten M.S.M."/>
            <person name="Mascher T."/>
            <person name="Medema M.H."/>
            <person name="Devos D.P."/>
            <person name="Kaster A.-K."/>
            <person name="Ovreas L."/>
            <person name="Rohde M."/>
            <person name="Galperin M.Y."/>
            <person name="Jogler C."/>
        </authorList>
    </citation>
    <scope>NUCLEOTIDE SEQUENCE [LARGE SCALE GENOMIC DNA]</scope>
    <source>
        <strain evidence="2 3">Pan181</strain>
    </source>
</reference>
<dbReference type="AlphaFoldDB" id="A0A518AQ92"/>
<proteinExistence type="predicted"/>
<dbReference type="GO" id="GO:0005506">
    <property type="term" value="F:iron ion binding"/>
    <property type="evidence" value="ECO:0007669"/>
    <property type="project" value="UniProtKB-ARBA"/>
</dbReference>